<comment type="similarity">
    <text evidence="3 9 10">Belongs to the FBPase class 1 family.</text>
</comment>
<feature type="binding site" evidence="9">
    <location>
        <position position="101"/>
    </location>
    <ligand>
        <name>Mg(2+)</name>
        <dbReference type="ChEBI" id="CHEBI:18420"/>
        <label>1</label>
    </ligand>
</feature>
<organism evidence="13 14">
    <name type="scientific">Ruegeria marisrubri</name>
    <dbReference type="NCBI Taxonomy" id="1685379"/>
    <lineage>
        <taxon>Bacteria</taxon>
        <taxon>Pseudomonadati</taxon>
        <taxon>Pseudomonadota</taxon>
        <taxon>Alphaproteobacteria</taxon>
        <taxon>Rhodobacterales</taxon>
        <taxon>Roseobacteraceae</taxon>
        <taxon>Ruegeria</taxon>
    </lineage>
</organism>
<feature type="binding site" evidence="9">
    <location>
        <position position="99"/>
    </location>
    <ligand>
        <name>Mg(2+)</name>
        <dbReference type="ChEBI" id="CHEBI:18420"/>
        <label>1</label>
    </ligand>
</feature>
<gene>
    <name evidence="9" type="primary">fbp</name>
    <name evidence="13" type="ORF">AVO45_00285</name>
</gene>
<dbReference type="CDD" id="cd00354">
    <property type="entry name" value="FBPase"/>
    <property type="match status" value="1"/>
</dbReference>
<keyword evidence="4 9" id="KW-0963">Cytoplasm</keyword>
<dbReference type="OrthoDB" id="9806756at2"/>
<evidence type="ECO:0000256" key="4">
    <source>
        <dbReference type="ARBA" id="ARBA00022490"/>
    </source>
</evidence>
<dbReference type="Gene3D" id="3.30.540.10">
    <property type="entry name" value="Fructose-1,6-Bisphosphatase, subunit A, domain 1"/>
    <property type="match status" value="1"/>
</dbReference>
<evidence type="ECO:0000313" key="13">
    <source>
        <dbReference type="EMBL" id="KUJ85476.1"/>
    </source>
</evidence>
<dbReference type="PIRSF" id="PIRSF500210">
    <property type="entry name" value="FBPtase"/>
    <property type="match status" value="1"/>
</dbReference>
<evidence type="ECO:0000256" key="2">
    <source>
        <dbReference type="ARBA" id="ARBA00005215"/>
    </source>
</evidence>
<feature type="binding site" evidence="9">
    <location>
        <position position="262"/>
    </location>
    <ligand>
        <name>Mg(2+)</name>
        <dbReference type="ChEBI" id="CHEBI:18420"/>
        <label>2</label>
    </ligand>
</feature>
<dbReference type="InterPro" id="IPR020548">
    <property type="entry name" value="Fructose_bisphosphatase_AS"/>
</dbReference>
<evidence type="ECO:0000256" key="7">
    <source>
        <dbReference type="ARBA" id="ARBA00022842"/>
    </source>
</evidence>
<dbReference type="HAMAP" id="MF_01855">
    <property type="entry name" value="FBPase_class1"/>
    <property type="match status" value="1"/>
</dbReference>
<comment type="caution">
    <text evidence="9">Lacks conserved residue(s) required for the propagation of feature annotation.</text>
</comment>
<comment type="subunit">
    <text evidence="9">Homotetramer.</text>
</comment>
<dbReference type="GO" id="GO:0005986">
    <property type="term" value="P:sucrose biosynthetic process"/>
    <property type="evidence" value="ECO:0007669"/>
    <property type="project" value="TreeGrafter"/>
</dbReference>
<dbReference type="GO" id="GO:0030388">
    <property type="term" value="P:fructose 1,6-bisphosphate metabolic process"/>
    <property type="evidence" value="ECO:0007669"/>
    <property type="project" value="TreeGrafter"/>
</dbReference>
<protein>
    <recommendedName>
        <fullName evidence="9">Fructose-1,6-bisphosphatase class 1</fullName>
        <shortName evidence="9">FBPase class 1</shortName>
        <ecNumber evidence="9">3.1.3.11</ecNumber>
    </recommendedName>
    <alternativeName>
        <fullName evidence="9">D-fructose-1,6-bisphosphate 1-phosphohydrolase class 1</fullName>
    </alternativeName>
</protein>
<dbReference type="InterPro" id="IPR044015">
    <property type="entry name" value="FBPase_C_dom"/>
</dbReference>
<feature type="binding site" evidence="9">
    <location>
        <begin position="102"/>
        <end position="105"/>
    </location>
    <ligand>
        <name>substrate</name>
    </ligand>
</feature>
<dbReference type="PANTHER" id="PTHR11556:SF35">
    <property type="entry name" value="SEDOHEPTULOSE-1,7-BISPHOSPHATASE, CHLOROPLASTIC"/>
    <property type="match status" value="1"/>
</dbReference>
<comment type="subcellular location">
    <subcellularLocation>
        <location evidence="9">Cytoplasm</location>
    </subcellularLocation>
</comment>
<comment type="pathway">
    <text evidence="2">Carbohydrate biosynthesis; Calvin cycle.</text>
</comment>
<feature type="domain" description="Fructose-1-6-bisphosphatase class 1 C-terminal" evidence="12">
    <location>
        <begin position="180"/>
        <end position="312"/>
    </location>
</feature>
<dbReference type="STRING" id="1685379.AVO45_00285"/>
<dbReference type="GO" id="GO:0042132">
    <property type="term" value="F:fructose 1,6-bisphosphate 1-phosphatase activity"/>
    <property type="evidence" value="ECO:0007669"/>
    <property type="project" value="UniProtKB-UniRule"/>
</dbReference>
<evidence type="ECO:0000259" key="11">
    <source>
        <dbReference type="Pfam" id="PF00316"/>
    </source>
</evidence>
<dbReference type="Gene3D" id="3.40.190.80">
    <property type="match status" value="1"/>
</dbReference>
<dbReference type="InterPro" id="IPR000146">
    <property type="entry name" value="FBPase_class-1"/>
</dbReference>
<dbReference type="Pfam" id="PF00316">
    <property type="entry name" value="FBPase"/>
    <property type="match status" value="1"/>
</dbReference>
<keyword evidence="5 9" id="KW-0479">Metal-binding</keyword>
<evidence type="ECO:0000256" key="10">
    <source>
        <dbReference type="RuleBase" id="RU000508"/>
    </source>
</evidence>
<dbReference type="GO" id="GO:0006002">
    <property type="term" value="P:fructose 6-phosphate metabolic process"/>
    <property type="evidence" value="ECO:0007669"/>
    <property type="project" value="TreeGrafter"/>
</dbReference>
<keyword evidence="6 9" id="KW-0378">Hydrolase</keyword>
<feature type="binding site" evidence="9">
    <location>
        <position position="102"/>
    </location>
    <ligand>
        <name>Mg(2+)</name>
        <dbReference type="ChEBI" id="CHEBI:18420"/>
        <label>2</label>
    </ligand>
</feature>
<keyword evidence="7 9" id="KW-0460">Magnesium</keyword>
<dbReference type="InterPro" id="IPR033391">
    <property type="entry name" value="FBPase_N"/>
</dbReference>
<feature type="binding site" evidence="9">
    <location>
        <position position="190"/>
    </location>
    <ligand>
        <name>substrate</name>
    </ligand>
</feature>
<comment type="catalytic activity">
    <reaction evidence="1 9">
        <text>beta-D-fructose 1,6-bisphosphate + H2O = beta-D-fructose 6-phosphate + phosphate</text>
        <dbReference type="Rhea" id="RHEA:11064"/>
        <dbReference type="ChEBI" id="CHEBI:15377"/>
        <dbReference type="ChEBI" id="CHEBI:32966"/>
        <dbReference type="ChEBI" id="CHEBI:43474"/>
        <dbReference type="ChEBI" id="CHEBI:57634"/>
        <dbReference type="EC" id="3.1.3.11"/>
    </reaction>
</comment>
<evidence type="ECO:0000259" key="12">
    <source>
        <dbReference type="Pfam" id="PF18913"/>
    </source>
</evidence>
<name>A0A0X3UEX6_9RHOB</name>
<feature type="binding site" evidence="9">
    <location>
        <position position="80"/>
    </location>
    <ligand>
        <name>Mg(2+)</name>
        <dbReference type="ChEBI" id="CHEBI:18420"/>
        <label>1</label>
    </ligand>
</feature>
<evidence type="ECO:0000256" key="1">
    <source>
        <dbReference type="ARBA" id="ARBA00001273"/>
    </source>
</evidence>
<evidence type="ECO:0000256" key="3">
    <source>
        <dbReference type="ARBA" id="ARBA00010941"/>
    </source>
</evidence>
<reference evidence="13 14" key="1">
    <citation type="submission" date="2015-12" db="EMBL/GenBank/DDBJ databases">
        <authorList>
            <person name="Shamseldin A."/>
            <person name="Moawad H."/>
            <person name="Abd El-Rahim W.M."/>
            <person name="Sadowsky M.J."/>
        </authorList>
    </citation>
    <scope>NUCLEOTIDE SEQUENCE [LARGE SCALE GENOMIC DNA]</scope>
    <source>
        <strain evidence="13 14">ZGT118</strain>
    </source>
</reference>
<dbReference type="PANTHER" id="PTHR11556">
    <property type="entry name" value="FRUCTOSE-1,6-BISPHOSPHATASE-RELATED"/>
    <property type="match status" value="1"/>
</dbReference>
<dbReference type="GO" id="GO:0006000">
    <property type="term" value="P:fructose metabolic process"/>
    <property type="evidence" value="ECO:0007669"/>
    <property type="project" value="TreeGrafter"/>
</dbReference>
<dbReference type="RefSeq" id="WP_068343188.1">
    <property type="nucleotide sequence ID" value="NZ_LQBQ01000001.1"/>
</dbReference>
<keyword evidence="14" id="KW-1185">Reference proteome</keyword>
<dbReference type="NCBIfam" id="NF006780">
    <property type="entry name" value="PRK09293.1-4"/>
    <property type="match status" value="1"/>
</dbReference>
<sequence length="332" mass="35705">MIIDQIPGQVDGELRQTLDTVASVCAQVAQRIRRGGIDENLGAARGTNTDGDSQKALDVIADESFASALRGGPVRYYASEEVEDVVELNPAGSLALVIDPLDGSSNIDTNVSVGTIFGIYQAKDEPVGSVLRPGRELLTAGYAIYGPQCVLVLSVGDGTLKYVLDPDTGVFRLVGPMGPIPEESTEYAINASNYRHWPAPIRAYIDDRVAGAEGPLGHDFNMRWIASLVAETHRILTRGGIFLYPSDARKGYERGRLRMVYECAPIAFLIEQAGGRATDGLDPILDATADALHARTPFVFGSANKVGRVATYFDLPEEETSALFGKRGLFRG</sequence>
<dbReference type="PRINTS" id="PR00115">
    <property type="entry name" value="F16BPHPHTASE"/>
</dbReference>
<dbReference type="InterPro" id="IPR028343">
    <property type="entry name" value="FBPtase"/>
</dbReference>
<accession>A0A0X3UEX6</accession>
<dbReference type="PIRSF" id="PIRSF000904">
    <property type="entry name" value="FBPtase_SBPase"/>
    <property type="match status" value="1"/>
</dbReference>
<evidence type="ECO:0000256" key="8">
    <source>
        <dbReference type="ARBA" id="ARBA00023277"/>
    </source>
</evidence>
<feature type="domain" description="Fructose-1-6-bisphosphatase class I N-terminal" evidence="11">
    <location>
        <begin position="10"/>
        <end position="174"/>
    </location>
</feature>
<comment type="caution">
    <text evidence="13">The sequence shown here is derived from an EMBL/GenBank/DDBJ whole genome shotgun (WGS) entry which is preliminary data.</text>
</comment>
<dbReference type="GO" id="GO:0006094">
    <property type="term" value="P:gluconeogenesis"/>
    <property type="evidence" value="ECO:0007669"/>
    <property type="project" value="UniProtKB-UniRule"/>
</dbReference>
<evidence type="ECO:0000256" key="9">
    <source>
        <dbReference type="HAMAP-Rule" id="MF_01855"/>
    </source>
</evidence>
<dbReference type="FunFam" id="3.40.190.80:FF:000011">
    <property type="entry name" value="Fructose-1,6-bisphosphatase class 1"/>
    <property type="match status" value="1"/>
</dbReference>
<proteinExistence type="inferred from homology"/>
<dbReference type="Proteomes" id="UP000053791">
    <property type="component" value="Unassembled WGS sequence"/>
</dbReference>
<dbReference type="NCBIfam" id="NF006779">
    <property type="entry name" value="PRK09293.1-3"/>
    <property type="match status" value="1"/>
</dbReference>
<dbReference type="EC" id="3.1.3.11" evidence="9"/>
<dbReference type="GO" id="GO:0000287">
    <property type="term" value="F:magnesium ion binding"/>
    <property type="evidence" value="ECO:0007669"/>
    <property type="project" value="UniProtKB-UniRule"/>
</dbReference>
<evidence type="ECO:0000256" key="5">
    <source>
        <dbReference type="ARBA" id="ARBA00022723"/>
    </source>
</evidence>
<comment type="cofactor">
    <cofactor evidence="9">
        <name>Mg(2+)</name>
        <dbReference type="ChEBI" id="CHEBI:18420"/>
    </cofactor>
    <text evidence="9">Binds 2 magnesium ions per subunit.</text>
</comment>
<evidence type="ECO:0000256" key="6">
    <source>
        <dbReference type="ARBA" id="ARBA00022801"/>
    </source>
</evidence>
<dbReference type="PROSITE" id="PS00124">
    <property type="entry name" value="FBPASE"/>
    <property type="match status" value="1"/>
</dbReference>
<keyword evidence="8 9" id="KW-0119">Carbohydrate metabolism</keyword>
<dbReference type="Pfam" id="PF18913">
    <property type="entry name" value="FBPase_C"/>
    <property type="match status" value="1"/>
</dbReference>
<feature type="binding site" evidence="9">
    <location>
        <position position="99"/>
    </location>
    <ligand>
        <name>Mg(2+)</name>
        <dbReference type="ChEBI" id="CHEBI:18420"/>
        <label>2</label>
    </ligand>
</feature>
<dbReference type="EMBL" id="LQBQ01000001">
    <property type="protein sequence ID" value="KUJ85476.1"/>
    <property type="molecule type" value="Genomic_DNA"/>
</dbReference>
<dbReference type="GO" id="GO:0005829">
    <property type="term" value="C:cytosol"/>
    <property type="evidence" value="ECO:0007669"/>
    <property type="project" value="TreeGrafter"/>
</dbReference>
<dbReference type="AlphaFoldDB" id="A0A0X3UEX6"/>
<evidence type="ECO:0000313" key="14">
    <source>
        <dbReference type="Proteomes" id="UP000053791"/>
    </source>
</evidence>
<dbReference type="SUPFAM" id="SSF56655">
    <property type="entry name" value="Carbohydrate phosphatase"/>
    <property type="match status" value="1"/>
</dbReference>